<dbReference type="RefSeq" id="WP_171534047.1">
    <property type="nucleotide sequence ID" value="NZ_JABERH010000013.1"/>
</dbReference>
<proteinExistence type="predicted"/>
<evidence type="ECO:0000313" key="1">
    <source>
        <dbReference type="EMBL" id="NNH38004.1"/>
    </source>
</evidence>
<dbReference type="Proteomes" id="UP000532147">
    <property type="component" value="Unassembled WGS sequence"/>
</dbReference>
<organism evidence="1 2">
    <name type="scientific">Acinetobacter terrae</name>
    <dbReference type="NCBI Taxonomy" id="2731247"/>
    <lineage>
        <taxon>Bacteria</taxon>
        <taxon>Pseudomonadati</taxon>
        <taxon>Pseudomonadota</taxon>
        <taxon>Gammaproteobacteria</taxon>
        <taxon>Moraxellales</taxon>
        <taxon>Moraxellaceae</taxon>
        <taxon>Acinetobacter</taxon>
        <taxon>Acinetobacter Taxon 24</taxon>
    </lineage>
</organism>
<reference evidence="1 2" key="1">
    <citation type="submission" date="2020-04" db="EMBL/GenBank/DDBJ databases">
        <title>Acinetobacter Taxon 24.</title>
        <authorList>
            <person name="Nemec A."/>
            <person name="Radolfova-Krizova L."/>
            <person name="Higgins P.G."/>
            <person name="Spanelova P."/>
        </authorList>
    </citation>
    <scope>NUCLEOTIDE SEQUENCE [LARGE SCALE GENOMIC DNA]</scope>
    <source>
        <strain evidence="1 2">ANC 4280</strain>
    </source>
</reference>
<evidence type="ECO:0000313" key="2">
    <source>
        <dbReference type="Proteomes" id="UP000532147"/>
    </source>
</evidence>
<comment type="caution">
    <text evidence="1">The sequence shown here is derived from an EMBL/GenBank/DDBJ whole genome shotgun (WGS) entry which is preliminary data.</text>
</comment>
<protein>
    <submittedName>
        <fullName evidence="1">Uncharacterized protein</fullName>
    </submittedName>
</protein>
<dbReference type="EMBL" id="JABERH010000013">
    <property type="protein sequence ID" value="NNH38004.1"/>
    <property type="molecule type" value="Genomic_DNA"/>
</dbReference>
<sequence>MGLTSVNHDIRKGLLIDKLLRGFKEHEYVWIAWKAASNNNYTPRDFFNFYNEKYSYEYLFDYIKTTLSKLEEEEIDIFIKNCRKEQKEYILNIDINLHLKDDRLCWFLINRFTQDYDIPIFIRESTFKKLKNSETSSQINNNILHKSTYNPKIYRQNNNHKVHKNINNPKIFILALIYLNPEITHNIIQKNLDLEKYIADFDKVIKEKINLNKYIKDKDFIEWSKNYIDKNFEYNVFPQFLFEKEKLHENYIYAYFDDLYIHNREKYINDLNKLKKSWQQNVFRSKNKDNLKKKFHLPLRKNTKVRLKELATIDNISESEFLEKLINREYEEYKDYK</sequence>
<dbReference type="AlphaFoldDB" id="A0A8E4FAJ8"/>
<gene>
    <name evidence="1" type="ORF">HLH11_04910</name>
</gene>
<name>A0A8E4FAJ8_9GAMM</name>
<accession>A0A8E4FAJ8</accession>